<comment type="function">
    <text evidence="1 7">Involved in allosteric regulation of aspartate carbamoyltransferase.</text>
</comment>
<dbReference type="GO" id="GO:0006207">
    <property type="term" value="P:'de novo' pyrimidine nucleobase biosynthetic process"/>
    <property type="evidence" value="ECO:0007669"/>
    <property type="project" value="InterPro"/>
</dbReference>
<keyword evidence="10" id="KW-0808">Transferase</keyword>
<dbReference type="SUPFAM" id="SSF54893">
    <property type="entry name" value="Aspartate carbamoyltransferase, Regulatory-chain, N-terminal domain"/>
    <property type="match status" value="1"/>
</dbReference>
<dbReference type="PANTHER" id="PTHR35805:SF1">
    <property type="entry name" value="ASPARTATE CARBAMOYLTRANSFERASE REGULATORY CHAIN"/>
    <property type="match status" value="1"/>
</dbReference>
<dbReference type="RefSeq" id="WP_156006265.1">
    <property type="nucleotide sequence ID" value="NZ_CP045483.1"/>
</dbReference>
<dbReference type="OrthoDB" id="7000at2157"/>
<evidence type="ECO:0000259" key="8">
    <source>
        <dbReference type="Pfam" id="PF01948"/>
    </source>
</evidence>
<evidence type="ECO:0000256" key="5">
    <source>
        <dbReference type="ARBA" id="ARBA00022833"/>
    </source>
</evidence>
<dbReference type="NCBIfam" id="TIGR00240">
    <property type="entry name" value="ATCase_reg"/>
    <property type="match status" value="1"/>
</dbReference>
<dbReference type="InterPro" id="IPR036792">
    <property type="entry name" value="Asp_carbatrfase_reg_C_sf"/>
</dbReference>
<dbReference type="SUPFAM" id="SSF57825">
    <property type="entry name" value="Aspartate carbamoyltransferase, Regulatory-chain, C-terminal domain"/>
    <property type="match status" value="1"/>
</dbReference>
<evidence type="ECO:0000256" key="1">
    <source>
        <dbReference type="ARBA" id="ARBA00002565"/>
    </source>
</evidence>
<evidence type="ECO:0000313" key="10">
    <source>
        <dbReference type="EMBL" id="QGR19466.1"/>
    </source>
</evidence>
<comment type="cofactor">
    <cofactor evidence="7">
        <name>Zn(2+)</name>
        <dbReference type="ChEBI" id="CHEBI:29105"/>
    </cofactor>
    <text evidence="7">Binds 1 zinc ion per subunit.</text>
</comment>
<keyword evidence="6 7" id="KW-0665">Pyrimidine biosynthesis</keyword>
<feature type="binding site" evidence="7">
    <location>
        <position position="117"/>
    </location>
    <ligand>
        <name>Zn(2+)</name>
        <dbReference type="ChEBI" id="CHEBI:29105"/>
    </ligand>
</feature>
<dbReference type="Proteomes" id="UP000423396">
    <property type="component" value="Chromosome"/>
</dbReference>
<dbReference type="Pfam" id="PF01948">
    <property type="entry name" value="PyrI"/>
    <property type="match status" value="1"/>
</dbReference>
<evidence type="ECO:0000256" key="4">
    <source>
        <dbReference type="ARBA" id="ARBA00022723"/>
    </source>
</evidence>
<dbReference type="InterPro" id="IPR036793">
    <property type="entry name" value="Asp_carbatrfase_reg_N_sf"/>
</dbReference>
<evidence type="ECO:0000259" key="9">
    <source>
        <dbReference type="Pfam" id="PF02748"/>
    </source>
</evidence>
<dbReference type="Gene3D" id="2.30.30.20">
    <property type="entry name" value="Aspartate carbamoyltransferase regulatory subunit, C-terminal domain"/>
    <property type="match status" value="1"/>
</dbReference>
<dbReference type="HAMAP" id="MF_00002">
    <property type="entry name" value="Asp_carb_tr_reg"/>
    <property type="match status" value="1"/>
</dbReference>
<feature type="domain" description="Aspartate carbamoyltransferase regulatory subunit N-terminal" evidence="8">
    <location>
        <begin position="10"/>
        <end position="101"/>
    </location>
</feature>
<feature type="binding site" evidence="7">
    <location>
        <position position="141"/>
    </location>
    <ligand>
        <name>Zn(2+)</name>
        <dbReference type="ChEBI" id="CHEBI:29105"/>
    </ligand>
</feature>
<comment type="similarity">
    <text evidence="2 7">Belongs to the PyrI family.</text>
</comment>
<evidence type="ECO:0000256" key="7">
    <source>
        <dbReference type="HAMAP-Rule" id="MF_00002"/>
    </source>
</evidence>
<dbReference type="Pfam" id="PF02748">
    <property type="entry name" value="PyrI_C"/>
    <property type="match status" value="1"/>
</dbReference>
<keyword evidence="11" id="KW-1185">Reference proteome</keyword>
<dbReference type="InterPro" id="IPR002801">
    <property type="entry name" value="Asp_carbamoylTrfase_reg"/>
</dbReference>
<dbReference type="InterPro" id="IPR020542">
    <property type="entry name" value="Asp_carbamoyltrfase_reg_C"/>
</dbReference>
<name>A0A650CNP9_9CREN</name>
<organism evidence="10 11">
    <name type="scientific">Stygiolobus azoricus</name>
    <dbReference type="NCBI Taxonomy" id="41675"/>
    <lineage>
        <taxon>Archaea</taxon>
        <taxon>Thermoproteota</taxon>
        <taxon>Thermoprotei</taxon>
        <taxon>Sulfolobales</taxon>
        <taxon>Sulfolobaceae</taxon>
        <taxon>Stygiolobus</taxon>
    </lineage>
</organism>
<feature type="domain" description="Aspartate carbamoyltransferase regulatory subunit C-terminal" evidence="9">
    <location>
        <begin position="106"/>
        <end position="153"/>
    </location>
</feature>
<feature type="binding site" evidence="7">
    <location>
        <position position="112"/>
    </location>
    <ligand>
        <name>Zn(2+)</name>
        <dbReference type="ChEBI" id="CHEBI:29105"/>
    </ligand>
</feature>
<protein>
    <recommendedName>
        <fullName evidence="3 7">Aspartate carbamoyltransferase regulatory chain</fullName>
    </recommendedName>
</protein>
<sequence length="166" mass="18460">MEVPTKKELLVSKIKNGTVIDHIPAGRALAVLKVLKITGSEGLRVAVVLNVESKRIGKKDIVKIEDKEVSENEANLITLIAPTATINIIRDYEVVEKKQLKVPEVVKGILRCPNPHCITNNDVEATSVFKTVKVKPLKMRCEYCETEIDENDVIRQILGNPQTKPV</sequence>
<dbReference type="GO" id="GO:0009347">
    <property type="term" value="C:aspartate carbamoyltransferase complex"/>
    <property type="evidence" value="ECO:0007669"/>
    <property type="project" value="InterPro"/>
</dbReference>
<evidence type="ECO:0000313" key="11">
    <source>
        <dbReference type="Proteomes" id="UP000423396"/>
    </source>
</evidence>
<dbReference type="AlphaFoldDB" id="A0A650CNP9"/>
<accession>A0A650CNP9</accession>
<comment type="subunit">
    <text evidence="7">Contains catalytic and regulatory chains.</text>
</comment>
<keyword evidence="4 7" id="KW-0479">Metal-binding</keyword>
<keyword evidence="5 7" id="KW-0862">Zinc</keyword>
<proteinExistence type="inferred from homology"/>
<dbReference type="EMBL" id="CP045483">
    <property type="protein sequence ID" value="QGR19466.1"/>
    <property type="molecule type" value="Genomic_DNA"/>
</dbReference>
<evidence type="ECO:0000256" key="3">
    <source>
        <dbReference type="ARBA" id="ARBA00021764"/>
    </source>
</evidence>
<reference evidence="10 11" key="1">
    <citation type="submission" date="2019-10" db="EMBL/GenBank/DDBJ databases">
        <title>Genome Sequences from Six Type Strain Members of the Archaeal Family Sulfolobaceae: Acidianus ambivalens, Acidianus infernus, Metallosphaera prunae, Stygiolobus azoricus, Sulfolobus metallicus, and Sulfurisphaera ohwakuensis.</title>
        <authorList>
            <person name="Counts J.A."/>
            <person name="Kelly R.M."/>
        </authorList>
    </citation>
    <scope>NUCLEOTIDE SEQUENCE [LARGE SCALE GENOMIC DNA]</scope>
    <source>
        <strain evidence="10 11">FC6</strain>
    </source>
</reference>
<evidence type="ECO:0000256" key="2">
    <source>
        <dbReference type="ARBA" id="ARBA00010498"/>
    </source>
</evidence>
<dbReference type="GeneID" id="42798475"/>
<dbReference type="GO" id="GO:0006221">
    <property type="term" value="P:pyrimidine nucleotide biosynthetic process"/>
    <property type="evidence" value="ECO:0007669"/>
    <property type="project" value="UniProtKB-UniRule"/>
</dbReference>
<evidence type="ECO:0000256" key="6">
    <source>
        <dbReference type="ARBA" id="ARBA00022975"/>
    </source>
</evidence>
<dbReference type="GO" id="GO:0016740">
    <property type="term" value="F:transferase activity"/>
    <property type="evidence" value="ECO:0007669"/>
    <property type="project" value="UniProtKB-KW"/>
</dbReference>
<gene>
    <name evidence="7" type="primary">pyrI</name>
    <name evidence="10" type="ORF">D1868_05355</name>
</gene>
<dbReference type="InterPro" id="IPR020545">
    <property type="entry name" value="Asp_carbamoyltransf_reg_N"/>
</dbReference>
<dbReference type="Gene3D" id="3.30.70.140">
    <property type="entry name" value="Aspartate carbamoyltransferase regulatory subunit, N-terminal domain"/>
    <property type="match status" value="1"/>
</dbReference>
<dbReference type="KEGG" id="sazo:D1868_05355"/>
<dbReference type="PANTHER" id="PTHR35805">
    <property type="entry name" value="ASPARTATE CARBAMOYLTRANSFERASE REGULATORY CHAIN"/>
    <property type="match status" value="1"/>
</dbReference>
<dbReference type="GO" id="GO:0046872">
    <property type="term" value="F:metal ion binding"/>
    <property type="evidence" value="ECO:0007669"/>
    <property type="project" value="UniProtKB-KW"/>
</dbReference>
<feature type="binding site" evidence="7">
    <location>
        <position position="144"/>
    </location>
    <ligand>
        <name>Zn(2+)</name>
        <dbReference type="ChEBI" id="CHEBI:29105"/>
    </ligand>
</feature>